<dbReference type="NCBIfam" id="TIGR01760">
    <property type="entry name" value="tape_meas_TP901"/>
    <property type="match status" value="1"/>
</dbReference>
<dbReference type="AlphaFoldDB" id="A0A0H1R880"/>
<feature type="compositionally biased region" description="Gly residues" evidence="2">
    <location>
        <begin position="647"/>
        <end position="662"/>
    </location>
</feature>
<comment type="caution">
    <text evidence="5">The sequence shown here is derived from an EMBL/GenBank/DDBJ whole genome shotgun (WGS) entry which is preliminary data.</text>
</comment>
<keyword evidence="1" id="KW-1188">Viral release from host cell</keyword>
<keyword evidence="6" id="KW-1185">Reference proteome</keyword>
<evidence type="ECO:0000313" key="5">
    <source>
        <dbReference type="EMBL" id="KLK91425.1"/>
    </source>
</evidence>
<dbReference type="Pfam" id="PF10145">
    <property type="entry name" value="PhageMin_Tail"/>
    <property type="match status" value="1"/>
</dbReference>
<dbReference type="InterPro" id="IPR010090">
    <property type="entry name" value="Phage_tape_meas"/>
</dbReference>
<dbReference type="STRING" id="1225564.AA309_20235"/>
<evidence type="ECO:0000259" key="4">
    <source>
        <dbReference type="Pfam" id="PF10145"/>
    </source>
</evidence>
<proteinExistence type="predicted"/>
<feature type="domain" description="Phage tail tape measure protein" evidence="4">
    <location>
        <begin position="128"/>
        <end position="328"/>
    </location>
</feature>
<organism evidence="5 6">
    <name type="scientific">Microvirga vignae</name>
    <dbReference type="NCBI Taxonomy" id="1225564"/>
    <lineage>
        <taxon>Bacteria</taxon>
        <taxon>Pseudomonadati</taxon>
        <taxon>Pseudomonadota</taxon>
        <taxon>Alphaproteobacteria</taxon>
        <taxon>Hyphomicrobiales</taxon>
        <taxon>Methylobacteriaceae</taxon>
        <taxon>Microvirga</taxon>
    </lineage>
</organism>
<reference evidence="5 6" key="1">
    <citation type="submission" date="2015-05" db="EMBL/GenBank/DDBJ databases">
        <title>Draft genome sequence of Microvirga vignae strain BR3299, a novel nitrogen fixing bacteria isolated from Brazil semi-aired region.</title>
        <authorList>
            <person name="Zilli J.E."/>
            <person name="Passos S.R."/>
            <person name="Leite J."/>
            <person name="Baldani J.I."/>
            <person name="Xavier G.R."/>
            <person name="Rumjaneck N.G."/>
            <person name="Simoes-Araujo J.L."/>
        </authorList>
    </citation>
    <scope>NUCLEOTIDE SEQUENCE [LARGE SCALE GENOMIC DNA]</scope>
    <source>
        <strain evidence="5 6">BR3299</strain>
    </source>
</reference>
<sequence>MARGRDTIKTRIALDGGKEFQAELEALGATGEKVWRQLQQEAEKFKGPDESVTRRLRDIAKECEKVGAAFRSMGDKIRGVGQTMSAALTLPVAGAGAGILKVAANFESAMTELKVSTGAAGDEFERLRDKAREIGKSTIFGPTQAAQAMNELAKTGTSTADILDGAADATVRLATANGSELAPAAKLVSDALNQFNLKAKDTDKVVQLVSGAVNQSKLDFEDYQNAIGQSGAVAGALGLSFEDLNIALAGTSSSFSSGADAGTSFKTFLQRLKPSTDETIEMAKEMGLNFYTLSGRMKPLSSIADELRNKFSRMSDEDRNAKMTKFFGSDAIRTALALMDLGSEGVFKLQKAIRGFDTIGAANARMDGFNGQLEQLKGAFEELAIAIGDSGLLKFATDFVRAIAEIVDELAKANPEMLKWATVIAGVVAALGPVVASIGLMVIGFGALVTAGGAAMTAIASIGTVLGTVGTAIAAVVTGIVSFPALVVAAFVAGFAAVYLFWDDIKAAASAAWEFIVGLFSAETLASAWSAVEKGAKAVWDAVVSIFETSRDTVVSVFDSLVDGISAGWEKLVEFAKGIVASIIEPFKNAGDRIAEVFSGITDSIRSALDDAVDFVRSAADRMIDSLKAVWDAIRGVRSAASSAGSSSGGGGAPGFAGGGHVRGPGTGTSDSILSWLSDGEFVIKAAAVRKYGTALLSMINGLRLPKGALPGFASGGMVRIPSLKLGLPAFASGGLVDGLGAALAGLMPSMGSIPALAAPAGSGGPALQPINLSIGGREFGTVLAPADVASGLVQFAQGQQIRSTGKKPGWF</sequence>
<dbReference type="RefSeq" id="WP_047190824.1">
    <property type="nucleotide sequence ID" value="NZ_LCYG01000055.1"/>
</dbReference>
<dbReference type="Gene3D" id="1.20.120.20">
    <property type="entry name" value="Apolipoprotein"/>
    <property type="match status" value="1"/>
</dbReference>
<dbReference type="Proteomes" id="UP000035489">
    <property type="component" value="Unassembled WGS sequence"/>
</dbReference>
<feature type="transmembrane region" description="Helical" evidence="3">
    <location>
        <begin position="420"/>
        <end position="448"/>
    </location>
</feature>
<dbReference type="OrthoDB" id="7592271at2"/>
<dbReference type="EMBL" id="LCYG01000055">
    <property type="protein sequence ID" value="KLK91425.1"/>
    <property type="molecule type" value="Genomic_DNA"/>
</dbReference>
<keyword evidence="3" id="KW-0812">Transmembrane</keyword>
<evidence type="ECO:0000256" key="2">
    <source>
        <dbReference type="SAM" id="MobiDB-lite"/>
    </source>
</evidence>
<protein>
    <recommendedName>
        <fullName evidence="4">Phage tail tape measure protein domain-containing protein</fullName>
    </recommendedName>
</protein>
<accession>A0A0H1R880</accession>
<dbReference type="PANTHER" id="PTHR37813">
    <property type="entry name" value="FELS-2 PROPHAGE PROTEIN"/>
    <property type="match status" value="1"/>
</dbReference>
<dbReference type="PANTHER" id="PTHR37813:SF1">
    <property type="entry name" value="FELS-2 PROPHAGE PROTEIN"/>
    <property type="match status" value="1"/>
</dbReference>
<feature type="region of interest" description="Disordered" evidence="2">
    <location>
        <begin position="641"/>
        <end position="662"/>
    </location>
</feature>
<gene>
    <name evidence="5" type="ORF">AA309_20235</name>
</gene>
<evidence type="ECO:0000256" key="3">
    <source>
        <dbReference type="SAM" id="Phobius"/>
    </source>
</evidence>
<feature type="transmembrane region" description="Helical" evidence="3">
    <location>
        <begin position="454"/>
        <end position="476"/>
    </location>
</feature>
<dbReference type="PATRIC" id="fig|1225564.3.peg.5363"/>
<feature type="transmembrane region" description="Helical" evidence="3">
    <location>
        <begin position="483"/>
        <end position="502"/>
    </location>
</feature>
<keyword evidence="3" id="KW-1133">Transmembrane helix</keyword>
<evidence type="ECO:0000256" key="1">
    <source>
        <dbReference type="ARBA" id="ARBA00022612"/>
    </source>
</evidence>
<name>A0A0H1R880_9HYPH</name>
<evidence type="ECO:0000313" key="6">
    <source>
        <dbReference type="Proteomes" id="UP000035489"/>
    </source>
</evidence>
<keyword evidence="3" id="KW-0472">Membrane</keyword>